<evidence type="ECO:0000313" key="3">
    <source>
        <dbReference type="Proteomes" id="UP000053095"/>
    </source>
</evidence>
<feature type="compositionally biased region" description="Polar residues" evidence="1">
    <location>
        <begin position="457"/>
        <end position="472"/>
    </location>
</feature>
<dbReference type="Proteomes" id="UP000053095">
    <property type="component" value="Unassembled WGS sequence"/>
</dbReference>
<protein>
    <submittedName>
        <fullName evidence="2">Uncharacterized protein</fullName>
    </submittedName>
</protein>
<feature type="region of interest" description="Disordered" evidence="1">
    <location>
        <begin position="444"/>
        <end position="489"/>
    </location>
</feature>
<feature type="compositionally biased region" description="Polar residues" evidence="1">
    <location>
        <begin position="66"/>
        <end position="88"/>
    </location>
</feature>
<sequence length="645" mass="72464">MTETSKQAEMSTLETQPSSLPAKPESNPQPTSNQLIKTGSTFPGPLLTGFGVQPPTAPRLMLTQGAGFSSFSTGPSPWMSQQSNQKSPWTPEEADEKDSQGHTVKPAVSTGQDLQGQCARLAASMSVEKTVERKVERKPARQFRGYDDADYASPEEGEIRSRDDTSASHVTDREGRLSPVGFNEVSVNKGPQLSEVDLRSLSPKLVLFYFGVLRLQDPQLYPVVEYTKDAVDGRFYAKLTMYRDSLKIPEQESMADAKVELCRVALSILKVRYANWKVPDEPSEKLTPFSWRWAQLLQAYTEDMKRPSPELTRYVHKNGFRYQVDVGKVDTGIVTSLGHRKFYETEDQAIEAASHEVLYLLLIQELQELQEATIAASWPEHKNMPTLASQLPAPTTDSLLPAKVEHPSISNSAGSSRDFSKPVNDRVLKPIHSVNAPHRVTKAAHQQSKRSNACEPSLSTLSNLVPVTNPRISTEKRRDEHQPDRKWKASPDELKNAIAKLQTSRQKYESEDSAMIENENKSRLTYAMYGLGVCSMLGLTSKIEFHENVKKPPAPSTFTVWATFQNEPFLTRAGPVGLITKYPGTRSAAEERCCQKVVDYLLNMVQEDYELEDEEMEERWNIDNFEELRKKELRMKATGMDIDSI</sequence>
<feature type="compositionally biased region" description="Basic and acidic residues" evidence="1">
    <location>
        <begin position="129"/>
        <end position="147"/>
    </location>
</feature>
<dbReference type="AlphaFoldDB" id="A0A0B8N5S4"/>
<feature type="compositionally biased region" description="Basic and acidic residues" evidence="1">
    <location>
        <begin position="473"/>
        <end position="489"/>
    </location>
</feature>
<name>A0A0B8N5S4_TALPI</name>
<organism evidence="2 3">
    <name type="scientific">Talaromyces pinophilus</name>
    <name type="common">Penicillium pinophilum</name>
    <dbReference type="NCBI Taxonomy" id="128442"/>
    <lineage>
        <taxon>Eukaryota</taxon>
        <taxon>Fungi</taxon>
        <taxon>Dikarya</taxon>
        <taxon>Ascomycota</taxon>
        <taxon>Pezizomycotina</taxon>
        <taxon>Eurotiomycetes</taxon>
        <taxon>Eurotiomycetidae</taxon>
        <taxon>Eurotiales</taxon>
        <taxon>Trichocomaceae</taxon>
        <taxon>Talaromyces</taxon>
        <taxon>Talaromyces sect. Talaromyces</taxon>
    </lineage>
</organism>
<evidence type="ECO:0000313" key="2">
    <source>
        <dbReference type="EMBL" id="GAM43502.1"/>
    </source>
</evidence>
<evidence type="ECO:0000256" key="1">
    <source>
        <dbReference type="SAM" id="MobiDB-lite"/>
    </source>
</evidence>
<keyword evidence="3" id="KW-1185">Reference proteome</keyword>
<dbReference type="EMBL" id="DF933846">
    <property type="protein sequence ID" value="GAM43502.1"/>
    <property type="molecule type" value="Genomic_DNA"/>
</dbReference>
<gene>
    <name evidence="2" type="ORF">TCE0_050r18367</name>
</gene>
<proteinExistence type="predicted"/>
<feature type="region of interest" description="Disordered" evidence="1">
    <location>
        <begin position="126"/>
        <end position="175"/>
    </location>
</feature>
<reference evidence="3" key="1">
    <citation type="journal article" date="2015" name="Genome Announc.">
        <title>Draft genome sequence of Talaromyces cellulolyticus strain Y-94, a source of lignocellulosic biomass-degrading enzymes.</title>
        <authorList>
            <person name="Fujii T."/>
            <person name="Koike H."/>
            <person name="Sawayama S."/>
            <person name="Yano S."/>
            <person name="Inoue H."/>
        </authorList>
    </citation>
    <scope>NUCLEOTIDE SEQUENCE [LARGE SCALE GENOMIC DNA]</scope>
    <source>
        <strain evidence="3">Y-94</strain>
    </source>
</reference>
<accession>A0A0B8N5S4</accession>
<feature type="compositionally biased region" description="Polar residues" evidence="1">
    <location>
        <begin position="1"/>
        <end position="19"/>
    </location>
</feature>
<feature type="region of interest" description="Disordered" evidence="1">
    <location>
        <begin position="1"/>
        <end position="113"/>
    </location>
</feature>
<feature type="compositionally biased region" description="Polar residues" evidence="1">
    <location>
        <begin position="26"/>
        <end position="41"/>
    </location>
</feature>
<feature type="compositionally biased region" description="Basic and acidic residues" evidence="1">
    <location>
        <begin position="157"/>
        <end position="175"/>
    </location>
</feature>